<dbReference type="GO" id="GO:0051539">
    <property type="term" value="F:4 iron, 4 sulfur cluster binding"/>
    <property type="evidence" value="ECO:0007669"/>
    <property type="project" value="UniProtKB-KW"/>
</dbReference>
<dbReference type="SUPFAM" id="SSF48150">
    <property type="entry name" value="DNA-glycosylase"/>
    <property type="match status" value="1"/>
</dbReference>
<dbReference type="GO" id="GO:0046872">
    <property type="term" value="F:metal ion binding"/>
    <property type="evidence" value="ECO:0007669"/>
    <property type="project" value="UniProtKB-KW"/>
</dbReference>
<keyword evidence="3" id="KW-0408">Iron</keyword>
<dbReference type="Gene3D" id="1.10.340.30">
    <property type="entry name" value="Hypothetical protein, domain 2"/>
    <property type="match status" value="1"/>
</dbReference>
<keyword evidence="6" id="KW-0255">Endonuclease</keyword>
<dbReference type="Pfam" id="PF00730">
    <property type="entry name" value="HhH-GPD"/>
    <property type="match status" value="1"/>
</dbReference>
<keyword evidence="1" id="KW-0004">4Fe-4S</keyword>
<dbReference type="EMBL" id="JAADJO010000009">
    <property type="protein sequence ID" value="NDJ73866.1"/>
    <property type="molecule type" value="Genomic_DNA"/>
</dbReference>
<dbReference type="GO" id="GO:0006284">
    <property type="term" value="P:base-excision repair"/>
    <property type="evidence" value="ECO:0007669"/>
    <property type="project" value="InterPro"/>
</dbReference>
<evidence type="ECO:0000256" key="1">
    <source>
        <dbReference type="ARBA" id="ARBA00022485"/>
    </source>
</evidence>
<keyword evidence="2" id="KW-0479">Metal-binding</keyword>
<gene>
    <name evidence="6" type="ORF">GWG61_05020</name>
</gene>
<dbReference type="PANTHER" id="PTHR10359:SF19">
    <property type="entry name" value="DNA REPAIR GLYCOSYLASE MJ1434-RELATED"/>
    <property type="match status" value="1"/>
</dbReference>
<dbReference type="InterPro" id="IPR003265">
    <property type="entry name" value="HhH-GPD_domain"/>
</dbReference>
<proteinExistence type="predicted"/>
<name>A0A6B2G013_9LACO</name>
<comment type="caution">
    <text evidence="6">The sequence shown here is derived from an EMBL/GenBank/DDBJ whole genome shotgun (WGS) entry which is preliminary data.</text>
</comment>
<dbReference type="GO" id="GO:0004519">
    <property type="term" value="F:endonuclease activity"/>
    <property type="evidence" value="ECO:0007669"/>
    <property type="project" value="UniProtKB-KW"/>
</dbReference>
<dbReference type="InterPro" id="IPR011257">
    <property type="entry name" value="DNA_glycosylase"/>
</dbReference>
<evidence type="ECO:0000256" key="3">
    <source>
        <dbReference type="ARBA" id="ARBA00023004"/>
    </source>
</evidence>
<reference evidence="6" key="1">
    <citation type="submission" date="2020-01" db="EMBL/GenBank/DDBJ databases">
        <title>Vaginal microbiome of pregnant Indian women: Insights into the genome of dominants Lactobacillus species.</title>
        <authorList>
            <person name="Das B."/>
            <person name="Mehta O."/>
            <person name="Ghosh T.S."/>
            <person name="Kothidar A."/>
            <person name="Gowtham M.R."/>
            <person name="Mitra R."/>
            <person name="Kshetrapal P."/>
            <person name="Wadhwa N."/>
            <person name="Thiruvengadam R."/>
            <person name="Nair G.B."/>
            <person name="Bhatnagar S."/>
            <person name="Das B."/>
        </authorList>
    </citation>
    <scope>NUCLEOTIDE SEQUENCE</scope>
    <source>
        <strain evidence="6">Indica</strain>
    </source>
</reference>
<sequence length="216" mass="25570">MKKINLNELYDLMYDHLDPNGWWPVRSDWQVIWSTILIQNTNWKNVDKALATLYQANNFWPENILKMPDDKLEKAIASAGFYTRKAATLKRLATYFQKYDFDLDKCRQLSKDQLRSELLSIKGIGPETADVILMYGIQKGEFVVDKYARRLFNCLDYQLPVSYQKAKDLVEANVDHFTLRNYQNFHAMIVIFNQQYKLPKDFENTFLNGYQLIIEK</sequence>
<feature type="domain" description="HhH-GPD" evidence="5">
    <location>
        <begin position="37"/>
        <end position="195"/>
    </location>
</feature>
<dbReference type="PIRSF" id="PIRSF001435">
    <property type="entry name" value="Nth"/>
    <property type="match status" value="1"/>
</dbReference>
<organism evidence="6">
    <name type="scientific">Lactobacillus paragasseri</name>
    <dbReference type="NCBI Taxonomy" id="2107999"/>
    <lineage>
        <taxon>Bacteria</taxon>
        <taxon>Bacillati</taxon>
        <taxon>Bacillota</taxon>
        <taxon>Bacilli</taxon>
        <taxon>Lactobacillales</taxon>
        <taxon>Lactobacillaceae</taxon>
        <taxon>Lactobacillus</taxon>
    </lineage>
</organism>
<evidence type="ECO:0000313" key="6">
    <source>
        <dbReference type="EMBL" id="NDJ73866.1"/>
    </source>
</evidence>
<dbReference type="RefSeq" id="WP_162014004.1">
    <property type="nucleotide sequence ID" value="NZ_CAZZQF010000001.1"/>
</dbReference>
<dbReference type="SMART" id="SM00478">
    <property type="entry name" value="ENDO3c"/>
    <property type="match status" value="1"/>
</dbReference>
<keyword evidence="6" id="KW-0540">Nuclease</keyword>
<protein>
    <submittedName>
        <fullName evidence="6">Endonuclease III</fullName>
    </submittedName>
</protein>
<evidence type="ECO:0000256" key="2">
    <source>
        <dbReference type="ARBA" id="ARBA00022723"/>
    </source>
</evidence>
<evidence type="ECO:0000259" key="5">
    <source>
        <dbReference type="SMART" id="SM00478"/>
    </source>
</evidence>
<accession>A0A6B2G013</accession>
<evidence type="ECO:0000256" key="4">
    <source>
        <dbReference type="ARBA" id="ARBA00023014"/>
    </source>
</evidence>
<keyword evidence="4" id="KW-0411">Iron-sulfur</keyword>
<dbReference type="CDD" id="cd00056">
    <property type="entry name" value="ENDO3c"/>
    <property type="match status" value="1"/>
</dbReference>
<keyword evidence="6" id="KW-0378">Hydrolase</keyword>
<dbReference type="AlphaFoldDB" id="A0A6B2G013"/>
<dbReference type="PANTHER" id="PTHR10359">
    <property type="entry name" value="A/G-SPECIFIC ADENINE GLYCOSYLASE/ENDONUCLEASE III"/>
    <property type="match status" value="1"/>
</dbReference>